<evidence type="ECO:0008006" key="2">
    <source>
        <dbReference type="Google" id="ProtNLM"/>
    </source>
</evidence>
<dbReference type="EMBL" id="UINC01032628">
    <property type="protein sequence ID" value="SVB20604.1"/>
    <property type="molecule type" value="Genomic_DNA"/>
</dbReference>
<proteinExistence type="predicted"/>
<gene>
    <name evidence="1" type="ORF">METZ01_LOCUS173458</name>
</gene>
<name>A0A382C3Y9_9ZZZZ</name>
<accession>A0A382C3Y9</accession>
<reference evidence="1" key="1">
    <citation type="submission" date="2018-05" db="EMBL/GenBank/DDBJ databases">
        <authorList>
            <person name="Lanie J.A."/>
            <person name="Ng W.-L."/>
            <person name="Kazmierczak K.M."/>
            <person name="Andrzejewski T.M."/>
            <person name="Davidsen T.M."/>
            <person name="Wayne K.J."/>
            <person name="Tettelin H."/>
            <person name="Glass J.I."/>
            <person name="Rusch D."/>
            <person name="Podicherti R."/>
            <person name="Tsui H.-C.T."/>
            <person name="Winkler M.E."/>
        </authorList>
    </citation>
    <scope>NUCLEOTIDE SEQUENCE</scope>
</reference>
<sequence length="106" mass="12365">MEKWSSTELESTYVYGIRVYGEDAILEEHRDRETTHIVSAIINVDQNVDVDWPLVIEDHHYRKHRINLSPGEVIFYEGARLQHGRPKPLQGKEYANIFCHFKISGA</sequence>
<dbReference type="AlphaFoldDB" id="A0A382C3Y9"/>
<organism evidence="1">
    <name type="scientific">marine metagenome</name>
    <dbReference type="NCBI Taxonomy" id="408172"/>
    <lineage>
        <taxon>unclassified sequences</taxon>
        <taxon>metagenomes</taxon>
        <taxon>ecological metagenomes</taxon>
    </lineage>
</organism>
<evidence type="ECO:0000313" key="1">
    <source>
        <dbReference type="EMBL" id="SVB20604.1"/>
    </source>
</evidence>
<protein>
    <recommendedName>
        <fullName evidence="2">Prolyl 4-hydroxylase alpha subunit Fe(2+) 2OG dioxygenase domain-containing protein</fullName>
    </recommendedName>
</protein>